<keyword evidence="4 7" id="KW-0694">RNA-binding</keyword>
<reference evidence="11 12" key="1">
    <citation type="journal article" date="2011" name="J. Bacteriol.">
        <title>Draft genome sequence of Caloramator australicus strain RC3T, a thermoanaerobe from the Great Artesian Basin of Australia.</title>
        <authorList>
            <person name="Ogg C.D."/>
            <person name="Patel B.K.C."/>
        </authorList>
    </citation>
    <scope>NUCLEOTIDE SEQUENCE [LARGE SCALE GENOMIC DNA]</scope>
    <source>
        <strain evidence="11 12">RC3</strain>
    </source>
</reference>
<dbReference type="FunFam" id="1.10.3210.10:FF:000003">
    <property type="entry name" value="Ribonuclease Y"/>
    <property type="match status" value="1"/>
</dbReference>
<evidence type="ECO:0000256" key="6">
    <source>
        <dbReference type="ARBA" id="ARBA00073072"/>
    </source>
</evidence>
<comment type="caution">
    <text evidence="11">The sequence shown here is derived from an EMBL/GenBank/DDBJ whole genome shotgun (WGS) entry which is preliminary data.</text>
</comment>
<dbReference type="Gene3D" id="1.10.3210.10">
    <property type="entry name" value="Hypothetical protein af1432"/>
    <property type="match status" value="1"/>
</dbReference>
<dbReference type="Pfam" id="PF01966">
    <property type="entry name" value="HD"/>
    <property type="match status" value="1"/>
</dbReference>
<evidence type="ECO:0000256" key="1">
    <source>
        <dbReference type="ARBA" id="ARBA00022722"/>
    </source>
</evidence>
<dbReference type="Pfam" id="PF00013">
    <property type="entry name" value="KH_1"/>
    <property type="match status" value="1"/>
</dbReference>
<dbReference type="GO" id="GO:0006402">
    <property type="term" value="P:mRNA catabolic process"/>
    <property type="evidence" value="ECO:0007669"/>
    <property type="project" value="UniProtKB-UniRule"/>
</dbReference>
<dbReference type="PROSITE" id="PS50084">
    <property type="entry name" value="KH_TYPE_1"/>
    <property type="match status" value="1"/>
</dbReference>
<evidence type="ECO:0000313" key="11">
    <source>
        <dbReference type="EMBL" id="CCJ33816.1"/>
    </source>
</evidence>
<dbReference type="GO" id="GO:0003723">
    <property type="term" value="F:RNA binding"/>
    <property type="evidence" value="ECO:0007669"/>
    <property type="project" value="UniProtKB-UniRule"/>
</dbReference>
<evidence type="ECO:0000313" key="12">
    <source>
        <dbReference type="Proteomes" id="UP000007652"/>
    </source>
</evidence>
<evidence type="ECO:0000256" key="4">
    <source>
        <dbReference type="ARBA" id="ARBA00022884"/>
    </source>
</evidence>
<dbReference type="SMART" id="SM00322">
    <property type="entry name" value="KH"/>
    <property type="match status" value="1"/>
</dbReference>
<keyword evidence="3 7" id="KW-0378">Hydrolase</keyword>
<dbReference type="Pfam" id="PF12072">
    <property type="entry name" value="RNase_Y_N"/>
    <property type="match status" value="1"/>
</dbReference>
<dbReference type="FunFam" id="3.30.1370.10:FF:000006">
    <property type="entry name" value="Ribonuclease Y"/>
    <property type="match status" value="1"/>
</dbReference>
<dbReference type="InterPro" id="IPR036612">
    <property type="entry name" value="KH_dom_type_1_sf"/>
</dbReference>
<dbReference type="GO" id="GO:0005886">
    <property type="term" value="C:plasma membrane"/>
    <property type="evidence" value="ECO:0007669"/>
    <property type="project" value="UniProtKB-SubCell"/>
</dbReference>
<keyword evidence="7" id="KW-0472">Membrane</keyword>
<evidence type="ECO:0000256" key="3">
    <source>
        <dbReference type="ARBA" id="ARBA00022801"/>
    </source>
</evidence>
<dbReference type="CDD" id="cd00077">
    <property type="entry name" value="HDc"/>
    <property type="match status" value="1"/>
</dbReference>
<keyword evidence="7" id="KW-1003">Cell membrane</keyword>
<dbReference type="SUPFAM" id="SSF109604">
    <property type="entry name" value="HD-domain/PDEase-like"/>
    <property type="match status" value="1"/>
</dbReference>
<dbReference type="AlphaFoldDB" id="I7LH70"/>
<dbReference type="PANTHER" id="PTHR12826:SF15">
    <property type="entry name" value="RIBONUCLEASE Y"/>
    <property type="match status" value="1"/>
</dbReference>
<dbReference type="InterPro" id="IPR017705">
    <property type="entry name" value="Ribonuclease_Y"/>
</dbReference>
<proteinExistence type="inferred from homology"/>
<dbReference type="EMBL" id="CAKP01000094">
    <property type="protein sequence ID" value="CCJ33816.1"/>
    <property type="molecule type" value="Genomic_DNA"/>
</dbReference>
<dbReference type="Gene3D" id="3.30.1370.10">
    <property type="entry name" value="K Homology domain, type 1"/>
    <property type="match status" value="1"/>
</dbReference>
<dbReference type="PROSITE" id="PS51831">
    <property type="entry name" value="HD"/>
    <property type="match status" value="1"/>
</dbReference>
<feature type="coiled-coil region" evidence="9">
    <location>
        <begin position="41"/>
        <end position="161"/>
    </location>
</feature>
<feature type="domain" description="HD" evidence="10">
    <location>
        <begin position="351"/>
        <end position="444"/>
    </location>
</feature>
<evidence type="ECO:0000256" key="2">
    <source>
        <dbReference type="ARBA" id="ARBA00022759"/>
    </source>
</evidence>
<organism evidence="11 12">
    <name type="scientific">Caloramator australicus RC3</name>
    <dbReference type="NCBI Taxonomy" id="857293"/>
    <lineage>
        <taxon>Bacteria</taxon>
        <taxon>Bacillati</taxon>
        <taxon>Bacillota</taxon>
        <taxon>Clostridia</taxon>
        <taxon>Eubacteriales</taxon>
        <taxon>Clostridiaceae</taxon>
        <taxon>Caloramator</taxon>
    </lineage>
</organism>
<gene>
    <name evidence="7" type="primary">rny</name>
    <name evidence="11" type="ORF">CAAU_1732</name>
</gene>
<evidence type="ECO:0000256" key="8">
    <source>
        <dbReference type="NCBIfam" id="TIGR03319"/>
    </source>
</evidence>
<evidence type="ECO:0000256" key="9">
    <source>
        <dbReference type="SAM" id="Coils"/>
    </source>
</evidence>
<dbReference type="PANTHER" id="PTHR12826">
    <property type="entry name" value="RIBONUCLEASE Y"/>
    <property type="match status" value="1"/>
</dbReference>
<dbReference type="NCBIfam" id="TIGR03319">
    <property type="entry name" value="RNase_Y"/>
    <property type="match status" value="1"/>
</dbReference>
<dbReference type="InterPro" id="IPR003607">
    <property type="entry name" value="HD/PDEase_dom"/>
</dbReference>
<comment type="function">
    <text evidence="7">Endoribonuclease that initiates mRNA decay.</text>
</comment>
<dbReference type="HAMAP" id="MF_00335">
    <property type="entry name" value="RNase_Y"/>
    <property type="match status" value="1"/>
</dbReference>
<dbReference type="eggNOG" id="COG1418">
    <property type="taxonomic scope" value="Bacteria"/>
</dbReference>
<evidence type="ECO:0000256" key="7">
    <source>
        <dbReference type="HAMAP-Rule" id="MF_00335"/>
    </source>
</evidence>
<dbReference type="GO" id="GO:0016787">
    <property type="term" value="F:hydrolase activity"/>
    <property type="evidence" value="ECO:0007669"/>
    <property type="project" value="UniProtKB-KW"/>
</dbReference>
<keyword evidence="2 7" id="KW-0255">Endonuclease</keyword>
<keyword evidence="7" id="KW-1133">Transmembrane helix</keyword>
<keyword evidence="7" id="KW-0812">Transmembrane</keyword>
<protein>
    <recommendedName>
        <fullName evidence="6 7">Ribonuclease Y</fullName>
        <shortName evidence="7">RNase Y</shortName>
        <ecNumber evidence="7 8">3.1.-.-</ecNumber>
    </recommendedName>
</protein>
<dbReference type="InterPro" id="IPR006675">
    <property type="entry name" value="HDIG_dom"/>
</dbReference>
<dbReference type="EC" id="3.1.-.-" evidence="7 8"/>
<name>I7LH70_9CLOT</name>
<dbReference type="GO" id="GO:0004521">
    <property type="term" value="F:RNA endonuclease activity"/>
    <property type="evidence" value="ECO:0007669"/>
    <property type="project" value="UniProtKB-UniRule"/>
</dbReference>
<keyword evidence="12" id="KW-1185">Reference proteome</keyword>
<comment type="subcellular location">
    <subcellularLocation>
        <location evidence="7">Cell membrane</location>
        <topology evidence="7">Single-pass membrane protein</topology>
    </subcellularLocation>
</comment>
<dbReference type="InterPro" id="IPR022711">
    <property type="entry name" value="RNase_Y_N"/>
</dbReference>
<accession>I7LH70</accession>
<dbReference type="SUPFAM" id="SSF54791">
    <property type="entry name" value="Eukaryotic type KH-domain (KH-domain type I)"/>
    <property type="match status" value="1"/>
</dbReference>
<evidence type="ECO:0000256" key="5">
    <source>
        <dbReference type="ARBA" id="ARBA00061537"/>
    </source>
</evidence>
<dbReference type="Proteomes" id="UP000007652">
    <property type="component" value="Unassembled WGS sequence"/>
</dbReference>
<comment type="similarity">
    <text evidence="5 7">Belongs to the RNase Y family.</text>
</comment>
<keyword evidence="1 7" id="KW-0540">Nuclease</keyword>
<sequence>MNLYFFRINSTKVYAQSKGGVIIQTTITIILIPTVGAIAFLAGYIVRKNIAERKIKSAEDEAKRIISEAEKQAESKKKEAVIEAREEVHKLRNEFEREVRERRNELQRMERRLILREETLDKKVEALELREENLNKKQQEIEQLQNEIQELYKKQHEELEKIAGLTSEEAKQIILKNVEEEVKHEAAMLIKEIETKAKEEADKKAREIISCAIQRCAADHVAETTVSVVTLPNDEMKGRIIGREGRNIRTLETLTGIDLIIDDTPEAVILSGFDPIRREIARLALEKLIADGRIHPARIEEMVEKARKEIDNEIREQGEQAAFETGVHGLHGELIRLIGRLKYRTSYGQNVLKHSIEVAYLAGLMAAELGADVNLAKRAGLLHDIGKAIDHETEGPHALLGSELAKKYNESPAVINAIAAHHGDVEPMTVEAVLVQAADAISAARPGARRETLEAYIKRLEKLEEIADSFEGVEKSYAIQAGREIRIMVKPEQISDDEIIHMAREIVKKIESELEYPGQIKVNVIREVRAIEYAK</sequence>
<dbReference type="SMART" id="SM00471">
    <property type="entry name" value="HDc"/>
    <property type="match status" value="1"/>
</dbReference>
<dbReference type="STRING" id="857293.CAAU_1732"/>
<dbReference type="InterPro" id="IPR004088">
    <property type="entry name" value="KH_dom_type_1"/>
</dbReference>
<keyword evidence="9" id="KW-0175">Coiled coil</keyword>
<dbReference type="NCBIfam" id="TIGR00277">
    <property type="entry name" value="HDIG"/>
    <property type="match status" value="1"/>
</dbReference>
<dbReference type="InterPro" id="IPR004087">
    <property type="entry name" value="KH_dom"/>
</dbReference>
<dbReference type="CDD" id="cd22431">
    <property type="entry name" value="KH-I_RNaseY"/>
    <property type="match status" value="1"/>
</dbReference>
<feature type="transmembrane region" description="Helical" evidence="7">
    <location>
        <begin position="20"/>
        <end position="46"/>
    </location>
</feature>
<dbReference type="InterPro" id="IPR006674">
    <property type="entry name" value="HD_domain"/>
</dbReference>
<evidence type="ECO:0000259" key="10">
    <source>
        <dbReference type="PROSITE" id="PS51831"/>
    </source>
</evidence>